<dbReference type="CDD" id="cd00082">
    <property type="entry name" value="HisKA"/>
    <property type="match status" value="1"/>
</dbReference>
<keyword evidence="7 14" id="KW-0812">Transmembrane</keyword>
<comment type="subcellular location">
    <subcellularLocation>
        <location evidence="2">Cell membrane</location>
        <topology evidence="2">Multi-pass membrane protein</topology>
    </subcellularLocation>
</comment>
<keyword evidence="8" id="KW-0547">Nucleotide-binding</keyword>
<evidence type="ECO:0000256" key="1">
    <source>
        <dbReference type="ARBA" id="ARBA00000085"/>
    </source>
</evidence>
<dbReference type="EMBL" id="JAUBDJ010000007">
    <property type="protein sequence ID" value="MDW0117747.1"/>
    <property type="molecule type" value="Genomic_DNA"/>
</dbReference>
<evidence type="ECO:0000256" key="4">
    <source>
        <dbReference type="ARBA" id="ARBA00022475"/>
    </source>
</evidence>
<evidence type="ECO:0000256" key="7">
    <source>
        <dbReference type="ARBA" id="ARBA00022692"/>
    </source>
</evidence>
<evidence type="ECO:0000256" key="8">
    <source>
        <dbReference type="ARBA" id="ARBA00022741"/>
    </source>
</evidence>
<keyword evidence="5" id="KW-0597">Phosphoprotein</keyword>
<organism evidence="16 17">
    <name type="scientific">Sporosarcina thermotolerans</name>
    <dbReference type="NCBI Taxonomy" id="633404"/>
    <lineage>
        <taxon>Bacteria</taxon>
        <taxon>Bacillati</taxon>
        <taxon>Bacillota</taxon>
        <taxon>Bacilli</taxon>
        <taxon>Bacillales</taxon>
        <taxon>Caryophanaceae</taxon>
        <taxon>Sporosarcina</taxon>
    </lineage>
</organism>
<dbReference type="GO" id="GO:0005524">
    <property type="term" value="F:ATP binding"/>
    <property type="evidence" value="ECO:0007669"/>
    <property type="project" value="UniProtKB-KW"/>
</dbReference>
<keyword evidence="9 16" id="KW-0418">Kinase</keyword>
<evidence type="ECO:0000256" key="2">
    <source>
        <dbReference type="ARBA" id="ARBA00004651"/>
    </source>
</evidence>
<dbReference type="GO" id="GO:0000155">
    <property type="term" value="F:phosphorelay sensor kinase activity"/>
    <property type="evidence" value="ECO:0007669"/>
    <property type="project" value="InterPro"/>
</dbReference>
<comment type="caution">
    <text evidence="16">The sequence shown here is derived from an EMBL/GenBank/DDBJ whole genome shotgun (WGS) entry which is preliminary data.</text>
</comment>
<dbReference type="GO" id="GO:0016036">
    <property type="term" value="P:cellular response to phosphate starvation"/>
    <property type="evidence" value="ECO:0007669"/>
    <property type="project" value="TreeGrafter"/>
</dbReference>
<feature type="transmembrane region" description="Helical" evidence="14">
    <location>
        <begin position="44"/>
        <end position="65"/>
    </location>
</feature>
<evidence type="ECO:0000256" key="9">
    <source>
        <dbReference type="ARBA" id="ARBA00022777"/>
    </source>
</evidence>
<dbReference type="PROSITE" id="PS50109">
    <property type="entry name" value="HIS_KIN"/>
    <property type="match status" value="1"/>
</dbReference>
<accession>A0AAW9A8H6</accession>
<dbReference type="InterPro" id="IPR004358">
    <property type="entry name" value="Sig_transdc_His_kin-like_C"/>
</dbReference>
<dbReference type="InterPro" id="IPR003661">
    <property type="entry name" value="HisK_dim/P_dom"/>
</dbReference>
<protein>
    <recommendedName>
        <fullName evidence="3">histidine kinase</fullName>
        <ecNumber evidence="3">2.7.13.3</ecNumber>
    </recommendedName>
</protein>
<keyword evidence="17" id="KW-1185">Reference proteome</keyword>
<comment type="catalytic activity">
    <reaction evidence="1">
        <text>ATP + protein L-histidine = ADP + protein N-phospho-L-histidine.</text>
        <dbReference type="EC" id="2.7.13.3"/>
    </reaction>
</comment>
<dbReference type="SMART" id="SM00387">
    <property type="entry name" value="HATPase_c"/>
    <property type="match status" value="1"/>
</dbReference>
<dbReference type="GO" id="GO:0005886">
    <property type="term" value="C:plasma membrane"/>
    <property type="evidence" value="ECO:0007669"/>
    <property type="project" value="UniProtKB-SubCell"/>
</dbReference>
<keyword evidence="13 14" id="KW-0472">Membrane</keyword>
<evidence type="ECO:0000256" key="12">
    <source>
        <dbReference type="ARBA" id="ARBA00023012"/>
    </source>
</evidence>
<evidence type="ECO:0000256" key="5">
    <source>
        <dbReference type="ARBA" id="ARBA00022553"/>
    </source>
</evidence>
<proteinExistence type="predicted"/>
<evidence type="ECO:0000256" key="14">
    <source>
        <dbReference type="SAM" id="Phobius"/>
    </source>
</evidence>
<evidence type="ECO:0000259" key="15">
    <source>
        <dbReference type="PROSITE" id="PS50109"/>
    </source>
</evidence>
<dbReference type="AlphaFoldDB" id="A0AAW9A8H6"/>
<dbReference type="PANTHER" id="PTHR45453">
    <property type="entry name" value="PHOSPHATE REGULON SENSOR PROTEIN PHOR"/>
    <property type="match status" value="1"/>
</dbReference>
<dbReference type="PANTHER" id="PTHR45453:SF2">
    <property type="entry name" value="HISTIDINE KINASE"/>
    <property type="match status" value="1"/>
</dbReference>
<evidence type="ECO:0000256" key="3">
    <source>
        <dbReference type="ARBA" id="ARBA00012438"/>
    </source>
</evidence>
<dbReference type="InterPro" id="IPR036890">
    <property type="entry name" value="HATPase_C_sf"/>
</dbReference>
<name>A0AAW9A8H6_9BACL</name>
<evidence type="ECO:0000313" key="16">
    <source>
        <dbReference type="EMBL" id="MDW0117747.1"/>
    </source>
</evidence>
<evidence type="ECO:0000256" key="10">
    <source>
        <dbReference type="ARBA" id="ARBA00022840"/>
    </source>
</evidence>
<feature type="domain" description="Histidine kinase" evidence="15">
    <location>
        <begin position="128"/>
        <end position="334"/>
    </location>
</feature>
<dbReference type="Pfam" id="PF02518">
    <property type="entry name" value="HATPase_c"/>
    <property type="match status" value="1"/>
</dbReference>
<dbReference type="PRINTS" id="PR00344">
    <property type="entry name" value="BCTRLSENSOR"/>
</dbReference>
<keyword evidence="6 16" id="KW-0808">Transferase</keyword>
<keyword evidence="4" id="KW-1003">Cell membrane</keyword>
<dbReference type="InterPro" id="IPR003594">
    <property type="entry name" value="HATPase_dom"/>
</dbReference>
<evidence type="ECO:0000256" key="13">
    <source>
        <dbReference type="ARBA" id="ARBA00023136"/>
    </source>
</evidence>
<evidence type="ECO:0000313" key="17">
    <source>
        <dbReference type="Proteomes" id="UP001271648"/>
    </source>
</evidence>
<dbReference type="Proteomes" id="UP001271648">
    <property type="component" value="Unassembled WGS sequence"/>
</dbReference>
<dbReference type="InterPro" id="IPR005467">
    <property type="entry name" value="His_kinase_dom"/>
</dbReference>
<dbReference type="SUPFAM" id="SSF55874">
    <property type="entry name" value="ATPase domain of HSP90 chaperone/DNA topoisomerase II/histidine kinase"/>
    <property type="match status" value="1"/>
</dbReference>
<sequence>MSTSFSQYIRFQKRLIILYAGIMSFVTIMLNVEPSMSIHFSNILYIHVISLFFFISYLVIDYYIIAKHHKEISSRWSNGAFIQDGIGAANTYEQQLYMELLQAVNNAQQQQLTSILRDKKESMEFMTTWFHDIKTPIAISKLIVEQAKGNPENESILEEISRIERSVNQALYFTRTDHFARDYFISRTELDTIVKSVVKKFAKEFIRRKIKIDLQIQPLVIETDTKWLVYSLSEFISNALKYSEDGEIITIISEEDSNEVRLKIKDQGIGIPDQDIGRVFELGFTGTNGRINSKSTGIGLYIAKKIIDKIGHGVTISSTVNMYTVITVHFPKGDDYYAIVK</sequence>
<gene>
    <name evidence="16" type="ORF">QTL97_12425</name>
</gene>
<dbReference type="GO" id="GO:0004721">
    <property type="term" value="F:phosphoprotein phosphatase activity"/>
    <property type="evidence" value="ECO:0007669"/>
    <property type="project" value="TreeGrafter"/>
</dbReference>
<feature type="transmembrane region" description="Helical" evidence="14">
    <location>
        <begin position="15"/>
        <end position="32"/>
    </location>
</feature>
<evidence type="ECO:0000256" key="11">
    <source>
        <dbReference type="ARBA" id="ARBA00022989"/>
    </source>
</evidence>
<dbReference type="RefSeq" id="WP_317940904.1">
    <property type="nucleotide sequence ID" value="NZ_JAUBDJ010000007.1"/>
</dbReference>
<dbReference type="InterPro" id="IPR050351">
    <property type="entry name" value="BphY/WalK/GraS-like"/>
</dbReference>
<reference evidence="16 17" key="1">
    <citation type="submission" date="2023-06" db="EMBL/GenBank/DDBJ databases">
        <title>Sporosarcina sp. nov., isolated from Korean traditional fermented seafood 'Jeotgal'.</title>
        <authorList>
            <person name="Yang A.I."/>
            <person name="Shin N.-R."/>
        </authorList>
    </citation>
    <scope>NUCLEOTIDE SEQUENCE [LARGE SCALE GENOMIC DNA]</scope>
    <source>
        <strain evidence="16 17">KCTC43456</strain>
    </source>
</reference>
<keyword evidence="11 14" id="KW-1133">Transmembrane helix</keyword>
<keyword evidence="10" id="KW-0067">ATP-binding</keyword>
<dbReference type="EC" id="2.7.13.3" evidence="3"/>
<keyword evidence="12" id="KW-0902">Two-component regulatory system</keyword>
<dbReference type="Gene3D" id="3.30.565.10">
    <property type="entry name" value="Histidine kinase-like ATPase, C-terminal domain"/>
    <property type="match status" value="1"/>
</dbReference>
<evidence type="ECO:0000256" key="6">
    <source>
        <dbReference type="ARBA" id="ARBA00022679"/>
    </source>
</evidence>